<dbReference type="CDD" id="cd06170">
    <property type="entry name" value="LuxR_C_like"/>
    <property type="match status" value="1"/>
</dbReference>
<dbReference type="Gene3D" id="1.10.10.10">
    <property type="entry name" value="Winged helix-like DNA-binding domain superfamily/Winged helix DNA-binding domain"/>
    <property type="match status" value="1"/>
</dbReference>
<keyword evidence="2" id="KW-0238">DNA-binding</keyword>
<dbReference type="GO" id="GO:0006355">
    <property type="term" value="P:regulation of DNA-templated transcription"/>
    <property type="evidence" value="ECO:0007669"/>
    <property type="project" value="InterPro"/>
</dbReference>
<evidence type="ECO:0000256" key="3">
    <source>
        <dbReference type="ARBA" id="ARBA00023163"/>
    </source>
</evidence>
<dbReference type="PANTHER" id="PTHR44688">
    <property type="entry name" value="DNA-BINDING TRANSCRIPTIONAL ACTIVATOR DEVR_DOSR"/>
    <property type="match status" value="1"/>
</dbReference>
<dbReference type="PROSITE" id="PS50043">
    <property type="entry name" value="HTH_LUXR_2"/>
    <property type="match status" value="1"/>
</dbReference>
<feature type="domain" description="HTH luxR-type" evidence="4">
    <location>
        <begin position="764"/>
        <end position="829"/>
    </location>
</feature>
<name>A0A2C8Z316_9MICO</name>
<evidence type="ECO:0000259" key="4">
    <source>
        <dbReference type="PROSITE" id="PS50043"/>
    </source>
</evidence>
<dbReference type="RefSeq" id="WP_179691776.1">
    <property type="nucleotide sequence ID" value="NZ_BMLC01000001.1"/>
</dbReference>
<dbReference type="InterPro" id="IPR036388">
    <property type="entry name" value="WH-like_DNA-bd_sf"/>
</dbReference>
<proteinExistence type="predicted"/>
<accession>A0A2C8Z316</accession>
<gene>
    <name evidence="5" type="ORF">SAMN06296378_0714</name>
</gene>
<dbReference type="PANTHER" id="PTHR44688:SF25">
    <property type="entry name" value="HTH LUXR-TYPE DOMAIN-CONTAINING PROTEIN"/>
    <property type="match status" value="1"/>
</dbReference>
<dbReference type="InterPro" id="IPR016032">
    <property type="entry name" value="Sig_transdc_resp-reg_C-effctor"/>
</dbReference>
<dbReference type="AlphaFoldDB" id="A0A2C8Z316"/>
<dbReference type="SUPFAM" id="SSF46894">
    <property type="entry name" value="C-terminal effector domain of the bipartite response regulators"/>
    <property type="match status" value="1"/>
</dbReference>
<dbReference type="GO" id="GO:0003677">
    <property type="term" value="F:DNA binding"/>
    <property type="evidence" value="ECO:0007669"/>
    <property type="project" value="UniProtKB-KW"/>
</dbReference>
<dbReference type="EMBL" id="OCST01000002">
    <property type="protein sequence ID" value="SOE58047.1"/>
    <property type="molecule type" value="Genomic_DNA"/>
</dbReference>
<dbReference type="Pfam" id="PF00196">
    <property type="entry name" value="GerE"/>
    <property type="match status" value="1"/>
</dbReference>
<dbReference type="Proteomes" id="UP000219440">
    <property type="component" value="Unassembled WGS sequence"/>
</dbReference>
<sequence>MSQPLRHGIPRVATIAATEFSAPAQAARVTILHSVPLVPVRDILAAVLGGDRDDRDILWIDFEGHTAPWEHLRATVNDAFGIALPGDPFGAVAGFLLTLERPLLLAVDLHPGVSAAVDSGLLDLLATAPHLSIVAVCTGRRALMARGRLEFGAVTVSPSALVLDARGIRDAVAKAGLTLTEVAAAGLAQTALAQADVLPAALAMMESDANVGDDPDTYAIRLRAEISFVLELRAQSMSDEQLSAAASIAVPAVISARMLADITGHDVDDLQLQQLIQSRVLLRDGQLHLEPTLRRAVLDEAQSRIPGTLAGLHRAVARHLLASGRTFEALTHFAHAGDWKTLIETIDESLIGLMAEDPQALQRIILDLPRTVRDEHPRLSLYLEYEWKRSDNDSPPYLAVTRRMPATLSRLPDVMAPWDRLLSLLTRSLMLRLKSDYPGALETADELDALLATDDMIEQPSLVLAEAHFQGGMCRLLGLDLVGARESFHRSAELARGFDNALHQSSARATAALALTRALEGEIEQASSLLLALDVDAMVDTSMLVANALVAISRMNPRDARHWIAQLGELRAGDEFWPFAVHAGNRYGLYWGDPVETDSDLDRAWAEHGDQLVAGSTAQVLLTSDAADLALLLGQLPRAEAALDQATVRNTWISVCRARLALLAGNPKHALLFILEGQGRGRTERHGQLDLAVLRAASEHALERDEDATASLLRAINKSNRSGVIVPFHLLPLETLGSLAALHPDAEAFVARHGLRGTSYLAPYQTLAGALSERELVVLRALDPAATIEQVARKLFVASNTVKAQLRSIYRKLNVSTRTEALLVAAELGLLDEDSRSA</sequence>
<reference evidence="5 6" key="1">
    <citation type="submission" date="2017-09" db="EMBL/GenBank/DDBJ databases">
        <authorList>
            <person name="Ehlers B."/>
            <person name="Leendertz F.H."/>
        </authorList>
    </citation>
    <scope>NUCLEOTIDE SEQUENCE [LARGE SCALE GENOMIC DNA]</scope>
    <source>
        <strain evidence="5 6">CGMCC 1.05381</strain>
    </source>
</reference>
<protein>
    <submittedName>
        <fullName evidence="5">ATP-, maltotriose- and DNA-dependent transcriptional regulator MalT</fullName>
    </submittedName>
</protein>
<dbReference type="InterPro" id="IPR000792">
    <property type="entry name" value="Tscrpt_reg_LuxR_C"/>
</dbReference>
<keyword evidence="6" id="KW-1185">Reference proteome</keyword>
<evidence type="ECO:0000256" key="2">
    <source>
        <dbReference type="ARBA" id="ARBA00023125"/>
    </source>
</evidence>
<evidence type="ECO:0000313" key="5">
    <source>
        <dbReference type="EMBL" id="SOE58047.1"/>
    </source>
</evidence>
<evidence type="ECO:0000256" key="1">
    <source>
        <dbReference type="ARBA" id="ARBA00023015"/>
    </source>
</evidence>
<organism evidence="5 6">
    <name type="scientific">Salinibacterium xinjiangense</name>
    <dbReference type="NCBI Taxonomy" id="386302"/>
    <lineage>
        <taxon>Bacteria</taxon>
        <taxon>Bacillati</taxon>
        <taxon>Actinomycetota</taxon>
        <taxon>Actinomycetes</taxon>
        <taxon>Micrococcales</taxon>
        <taxon>Microbacteriaceae</taxon>
        <taxon>Salinibacterium</taxon>
    </lineage>
</organism>
<evidence type="ECO:0000313" key="6">
    <source>
        <dbReference type="Proteomes" id="UP000219440"/>
    </source>
</evidence>
<keyword evidence="1" id="KW-0805">Transcription regulation</keyword>
<dbReference type="SMART" id="SM00421">
    <property type="entry name" value="HTH_LUXR"/>
    <property type="match status" value="1"/>
</dbReference>
<keyword evidence="3" id="KW-0804">Transcription</keyword>